<gene>
    <name evidence="8" type="ORF">DMC30DRAFT_374814</name>
</gene>
<name>A0A5C5G0M8_9BASI</name>
<evidence type="ECO:0000256" key="1">
    <source>
        <dbReference type="ARBA" id="ARBA00001936"/>
    </source>
</evidence>
<accession>A0A5C5G0M8</accession>
<evidence type="ECO:0000259" key="7">
    <source>
        <dbReference type="SMART" id="SM01011"/>
    </source>
</evidence>
<comment type="caution">
    <text evidence="8">The sequence shown here is derived from an EMBL/GenBank/DDBJ whole genome shotgun (WGS) entry which is preliminary data.</text>
</comment>
<sequence length="563" mass="62294">MQRPALRSVTRTAVPARPTPPSTVPLSFRTRPSPSSAPPSKHRHYASAACPPPLAHPTRPHAPVQATTPNKRYGQPLPSTHPHLLAPGQLTPGISATEYETRRRKLVDRLDDDAVVVIAGGRTVYSSQNIFYRFRQRSNFWYLTGFEEPDSALIIEKDSSAKGYKMTLFCQPKEPYDELWNGARTGLDGARDIFGADEAVDAHLFPRRLSHLLSSKPDSPIYIDLPSVSPATFSRTRQRPAKSRSLLDYLARSGTSAKHHDEVDEVLGALQRRDVRSAAGEVERLRLIKSEAEVKVMRRAADASSAAHAKVMRFARPGMTEHHLTAHFAYHASLRGAAREAYVPVCAAGKQALTIHYLDNNRPVREGELVLLDAGCELGGYASDITRVFPASGTFSTAQAHLYEAVLRVEKACVALCTSRADLSLEEMHRVSVDLTRTELRDLGFSLRGGDLERVLYPHFLTHPLGVDLHDTMSFSRNEKIQEGMVITIEPGIYVPPLAHFPKGFHNLVVRIEDEVVVGAEEPTVLSVNAPKELVDVEACCQGLLEGVGRPREVWEEQDEDGR</sequence>
<dbReference type="InterPro" id="IPR036005">
    <property type="entry name" value="Creatinase/aminopeptidase-like"/>
</dbReference>
<keyword evidence="4" id="KW-0378">Hydrolase</keyword>
<dbReference type="SUPFAM" id="SSF55920">
    <property type="entry name" value="Creatinase/aminopeptidase"/>
    <property type="match status" value="1"/>
</dbReference>
<dbReference type="AlphaFoldDB" id="A0A5C5G0M8"/>
<dbReference type="PANTHER" id="PTHR43226:SF4">
    <property type="entry name" value="XAA-PRO AMINOPEPTIDASE 3"/>
    <property type="match status" value="1"/>
</dbReference>
<proteinExistence type="inferred from homology"/>
<dbReference type="Gene3D" id="3.90.230.10">
    <property type="entry name" value="Creatinase/methionine aminopeptidase superfamily"/>
    <property type="match status" value="1"/>
</dbReference>
<keyword evidence="5" id="KW-0464">Manganese</keyword>
<organism evidence="8 9">
    <name type="scientific">Rhodotorula diobovata</name>
    <dbReference type="NCBI Taxonomy" id="5288"/>
    <lineage>
        <taxon>Eukaryota</taxon>
        <taxon>Fungi</taxon>
        <taxon>Dikarya</taxon>
        <taxon>Basidiomycota</taxon>
        <taxon>Pucciniomycotina</taxon>
        <taxon>Microbotryomycetes</taxon>
        <taxon>Sporidiobolales</taxon>
        <taxon>Sporidiobolaceae</taxon>
        <taxon>Rhodotorula</taxon>
    </lineage>
</organism>
<dbReference type="SUPFAM" id="SSF53092">
    <property type="entry name" value="Creatinase/prolidase N-terminal domain"/>
    <property type="match status" value="1"/>
</dbReference>
<evidence type="ECO:0000256" key="6">
    <source>
        <dbReference type="SAM" id="MobiDB-lite"/>
    </source>
</evidence>
<evidence type="ECO:0000313" key="9">
    <source>
        <dbReference type="Proteomes" id="UP000311382"/>
    </source>
</evidence>
<dbReference type="OrthoDB" id="4215474at2759"/>
<evidence type="ECO:0000256" key="3">
    <source>
        <dbReference type="ARBA" id="ARBA00022723"/>
    </source>
</evidence>
<dbReference type="EMBL" id="SOZI01000031">
    <property type="protein sequence ID" value="TNY22106.1"/>
    <property type="molecule type" value="Genomic_DNA"/>
</dbReference>
<reference evidence="8 9" key="1">
    <citation type="submission" date="2019-03" db="EMBL/GenBank/DDBJ databases">
        <title>Rhodosporidium diobovatum UCD-FST 08-225 genome sequencing, assembly, and annotation.</title>
        <authorList>
            <person name="Fakankun I.U."/>
            <person name="Fristensky B."/>
            <person name="Levin D.B."/>
        </authorList>
    </citation>
    <scope>NUCLEOTIDE SEQUENCE [LARGE SCALE GENOMIC DNA]</scope>
    <source>
        <strain evidence="8 9">UCD-FST 08-225</strain>
    </source>
</reference>
<comment type="cofactor">
    <cofactor evidence="1">
        <name>Mn(2+)</name>
        <dbReference type="ChEBI" id="CHEBI:29035"/>
    </cofactor>
</comment>
<keyword evidence="3" id="KW-0479">Metal-binding</keyword>
<evidence type="ECO:0000256" key="2">
    <source>
        <dbReference type="ARBA" id="ARBA00008766"/>
    </source>
</evidence>
<dbReference type="GO" id="GO:0006508">
    <property type="term" value="P:proteolysis"/>
    <property type="evidence" value="ECO:0007669"/>
    <property type="project" value="TreeGrafter"/>
</dbReference>
<dbReference type="InterPro" id="IPR007865">
    <property type="entry name" value="Aminopep_P_N"/>
</dbReference>
<dbReference type="SMART" id="SM01011">
    <property type="entry name" value="AMP_N"/>
    <property type="match status" value="1"/>
</dbReference>
<dbReference type="Pfam" id="PF05195">
    <property type="entry name" value="AMP_N"/>
    <property type="match status" value="1"/>
</dbReference>
<dbReference type="InterPro" id="IPR000994">
    <property type="entry name" value="Pept_M24"/>
</dbReference>
<keyword evidence="9" id="KW-1185">Reference proteome</keyword>
<dbReference type="Pfam" id="PF00557">
    <property type="entry name" value="Peptidase_M24"/>
    <property type="match status" value="1"/>
</dbReference>
<dbReference type="Gene3D" id="3.40.350.10">
    <property type="entry name" value="Creatinase/prolidase N-terminal domain"/>
    <property type="match status" value="1"/>
</dbReference>
<dbReference type="GO" id="GO:0005739">
    <property type="term" value="C:mitochondrion"/>
    <property type="evidence" value="ECO:0007669"/>
    <property type="project" value="TreeGrafter"/>
</dbReference>
<dbReference type="InterPro" id="IPR052433">
    <property type="entry name" value="X-Pro_dipept-like"/>
</dbReference>
<dbReference type="PANTHER" id="PTHR43226">
    <property type="entry name" value="XAA-PRO AMINOPEPTIDASE 3"/>
    <property type="match status" value="1"/>
</dbReference>
<evidence type="ECO:0000313" key="8">
    <source>
        <dbReference type="EMBL" id="TNY22106.1"/>
    </source>
</evidence>
<dbReference type="GO" id="GO:0030145">
    <property type="term" value="F:manganese ion binding"/>
    <property type="evidence" value="ECO:0007669"/>
    <property type="project" value="InterPro"/>
</dbReference>
<evidence type="ECO:0000256" key="5">
    <source>
        <dbReference type="ARBA" id="ARBA00023211"/>
    </source>
</evidence>
<dbReference type="STRING" id="5288.A0A5C5G0M8"/>
<evidence type="ECO:0000256" key="4">
    <source>
        <dbReference type="ARBA" id="ARBA00022801"/>
    </source>
</evidence>
<feature type="region of interest" description="Disordered" evidence="6">
    <location>
        <begin position="1"/>
        <end position="91"/>
    </location>
</feature>
<feature type="domain" description="Aminopeptidase P N-terminal" evidence="7">
    <location>
        <begin position="94"/>
        <end position="230"/>
    </location>
</feature>
<dbReference type="Proteomes" id="UP000311382">
    <property type="component" value="Unassembled WGS sequence"/>
</dbReference>
<protein>
    <submittedName>
        <fullName evidence="8">Peptidase M24</fullName>
    </submittedName>
</protein>
<dbReference type="GO" id="GO:0070006">
    <property type="term" value="F:metalloaminopeptidase activity"/>
    <property type="evidence" value="ECO:0007669"/>
    <property type="project" value="InterPro"/>
</dbReference>
<dbReference type="InterPro" id="IPR029149">
    <property type="entry name" value="Creatin/AminoP/Spt16_N"/>
</dbReference>
<comment type="similarity">
    <text evidence="2">Belongs to the peptidase M24B family.</text>
</comment>